<feature type="compositionally biased region" description="Basic and acidic residues" evidence="1">
    <location>
        <begin position="206"/>
        <end position="226"/>
    </location>
</feature>
<protein>
    <submittedName>
        <fullName evidence="2">Flavoprotein</fullName>
    </submittedName>
</protein>
<organism evidence="2 3">
    <name type="scientific">Limosilactobacillus gastricus DSM 16045</name>
    <dbReference type="NCBI Taxonomy" id="1423749"/>
    <lineage>
        <taxon>Bacteria</taxon>
        <taxon>Bacillati</taxon>
        <taxon>Bacillota</taxon>
        <taxon>Bacilli</taxon>
        <taxon>Lactobacillales</taxon>
        <taxon>Lactobacillaceae</taxon>
        <taxon>Limosilactobacillus</taxon>
    </lineage>
</organism>
<evidence type="ECO:0000313" key="2">
    <source>
        <dbReference type="EMBL" id="KRM03407.1"/>
    </source>
</evidence>
<comment type="caution">
    <text evidence="2">The sequence shown here is derived from an EMBL/GenBank/DDBJ whole genome shotgun (WGS) entry which is preliminary data.</text>
</comment>
<proteinExistence type="predicted"/>
<name>A0A0R1VDI2_9LACO</name>
<evidence type="ECO:0000256" key="1">
    <source>
        <dbReference type="SAM" id="MobiDB-lite"/>
    </source>
</evidence>
<sequence length="235" mass="27192">MAENDGLRWLGELDQAEVEKEDFAAKGQGKYTVNGLNPHDDNWLEEASQKVHAAQGDDYVLLDRGLLTVNQLNWLLKEVYGELTYCDDNHQLMWYNRQYDDPNQMMGRRRPEQVGDNMDDVHPDVGNVRKYAKQVWYGLRAKADGRDEVWTPVSRGHGEPIMHYNRYKRIEDEAGNFRGIAEWVVDLKPLAEYYCRTNGLKMVPDEQAQRPDFVETPADVKRHQADIDATSHPSN</sequence>
<gene>
    <name evidence="2" type="ORF">FC60_GL000727</name>
</gene>
<keyword evidence="3" id="KW-1185">Reference proteome</keyword>
<accession>A0A0R1VDI2</accession>
<evidence type="ECO:0000313" key="3">
    <source>
        <dbReference type="Proteomes" id="UP000051739"/>
    </source>
</evidence>
<feature type="region of interest" description="Disordered" evidence="1">
    <location>
        <begin position="206"/>
        <end position="235"/>
    </location>
</feature>
<dbReference type="Pfam" id="PF13596">
    <property type="entry name" value="PAS_10"/>
    <property type="match status" value="1"/>
</dbReference>
<dbReference type="EMBL" id="AZFN01000002">
    <property type="protein sequence ID" value="KRM03407.1"/>
    <property type="molecule type" value="Genomic_DNA"/>
</dbReference>
<dbReference type="Gene3D" id="3.30.450.20">
    <property type="entry name" value="PAS domain"/>
    <property type="match status" value="1"/>
</dbReference>
<dbReference type="RefSeq" id="WP_235806052.1">
    <property type="nucleotide sequence ID" value="NZ_AZFN01000002.1"/>
</dbReference>
<dbReference type="AlphaFoldDB" id="A0A0R1VDI2"/>
<dbReference type="CDD" id="cd18773">
    <property type="entry name" value="PDC1_HK_sensor"/>
    <property type="match status" value="1"/>
</dbReference>
<dbReference type="Proteomes" id="UP000051739">
    <property type="component" value="Unassembled WGS sequence"/>
</dbReference>
<dbReference type="PATRIC" id="fig|1423749.3.peg.731"/>
<reference evidence="2 3" key="1">
    <citation type="journal article" date="2015" name="Genome Announc.">
        <title>Expanding the biotechnology potential of lactobacilli through comparative genomics of 213 strains and associated genera.</title>
        <authorList>
            <person name="Sun Z."/>
            <person name="Harris H.M."/>
            <person name="McCann A."/>
            <person name="Guo C."/>
            <person name="Argimon S."/>
            <person name="Zhang W."/>
            <person name="Yang X."/>
            <person name="Jeffery I.B."/>
            <person name="Cooney J.C."/>
            <person name="Kagawa T.F."/>
            <person name="Liu W."/>
            <person name="Song Y."/>
            <person name="Salvetti E."/>
            <person name="Wrobel A."/>
            <person name="Rasinkangas P."/>
            <person name="Parkhill J."/>
            <person name="Rea M.C."/>
            <person name="O'Sullivan O."/>
            <person name="Ritari J."/>
            <person name="Douillard F.P."/>
            <person name="Paul Ross R."/>
            <person name="Yang R."/>
            <person name="Briner A.E."/>
            <person name="Felis G.E."/>
            <person name="de Vos W.M."/>
            <person name="Barrangou R."/>
            <person name="Klaenhammer T.R."/>
            <person name="Caufield P.W."/>
            <person name="Cui Y."/>
            <person name="Zhang H."/>
            <person name="O'Toole P.W."/>
        </authorList>
    </citation>
    <scope>NUCLEOTIDE SEQUENCE [LARGE SCALE GENOMIC DNA]</scope>
    <source>
        <strain evidence="2 3">DSM 16045</strain>
    </source>
</reference>